<evidence type="ECO:0000256" key="4">
    <source>
        <dbReference type="SAM" id="MobiDB-lite"/>
    </source>
</evidence>
<dbReference type="SUPFAM" id="SSF53474">
    <property type="entry name" value="alpha/beta-Hydrolases"/>
    <property type="match status" value="1"/>
</dbReference>
<dbReference type="InterPro" id="IPR022742">
    <property type="entry name" value="Hydrolase_4"/>
</dbReference>
<dbReference type="InterPro" id="IPR011989">
    <property type="entry name" value="ARM-like"/>
</dbReference>
<name>A0A498SG21_ACAVI</name>
<accession>A0A498SG21</accession>
<evidence type="ECO:0000259" key="6">
    <source>
        <dbReference type="Pfam" id="PF12146"/>
    </source>
</evidence>
<evidence type="ECO:0000256" key="2">
    <source>
        <dbReference type="ARBA" id="ARBA00022737"/>
    </source>
</evidence>
<feature type="compositionally biased region" description="Acidic residues" evidence="4">
    <location>
        <begin position="350"/>
        <end position="368"/>
    </location>
</feature>
<dbReference type="SUPFAM" id="SSF48371">
    <property type="entry name" value="ARM repeat"/>
    <property type="match status" value="1"/>
</dbReference>
<evidence type="ECO:0008006" key="9">
    <source>
        <dbReference type="Google" id="ProtNLM"/>
    </source>
</evidence>
<dbReference type="InterPro" id="IPR013932">
    <property type="entry name" value="TATA-bd_TIP120"/>
</dbReference>
<proteinExistence type="inferred from homology"/>
<dbReference type="Pfam" id="PF25782">
    <property type="entry name" value="TPR_CAND1"/>
    <property type="match status" value="1"/>
</dbReference>
<feature type="domain" description="TATA-binding protein interacting (TIP20)" evidence="5">
    <location>
        <begin position="1106"/>
        <end position="1265"/>
    </location>
</feature>
<organism evidence="7 8">
    <name type="scientific">Acanthocheilonema viteae</name>
    <name type="common">Filarial nematode worm</name>
    <name type="synonym">Dipetalonema viteae</name>
    <dbReference type="NCBI Taxonomy" id="6277"/>
    <lineage>
        <taxon>Eukaryota</taxon>
        <taxon>Metazoa</taxon>
        <taxon>Ecdysozoa</taxon>
        <taxon>Nematoda</taxon>
        <taxon>Chromadorea</taxon>
        <taxon>Rhabditida</taxon>
        <taxon>Spirurina</taxon>
        <taxon>Spiruromorpha</taxon>
        <taxon>Filarioidea</taxon>
        <taxon>Onchocercidae</taxon>
        <taxon>Acanthocheilonema</taxon>
    </lineage>
</organism>
<dbReference type="GO" id="GO:0010265">
    <property type="term" value="P:SCF complex assembly"/>
    <property type="evidence" value="ECO:0007669"/>
    <property type="project" value="InterPro"/>
</dbReference>
<dbReference type="STRING" id="6277.A0A498SG21"/>
<keyword evidence="2" id="KW-0677">Repeat</keyword>
<dbReference type="Pfam" id="PF08623">
    <property type="entry name" value="TIP120"/>
    <property type="match status" value="1"/>
</dbReference>
<dbReference type="InterPro" id="IPR039852">
    <property type="entry name" value="CAND1/CAND2"/>
</dbReference>
<evidence type="ECO:0000259" key="5">
    <source>
        <dbReference type="Pfam" id="PF08623"/>
    </source>
</evidence>
<sequence>MKTCTQDLMDSRSNNKQLNSKPDKMPFQIASLLEKMSSTDKDYRFMATNDLIVELQNDSIKLDDESERRVVNMVVRLLEDKNGEVQNLAVKCLGPLVHKVKDTQVQAIFSHLCETMINGDEKLRDVSSIALKTAVAELPAATSPLTVAVIKLLVPPLKDALSDTERVDISVKLEIIDIISDILSRYGSLFSPYLRGLQEVLLQQLSSDRQALRKRSIMALSNLLALSDVTLYGETMDVIVQHLTAPGASATQFRTMVQTCQSICKTTSRRFVKHLSRLVPVLVDYTVTTEDDELRESCIQAFETFVYRCPREITPFISHIVEVVVNYLKHDPNYTYDDDEEMDSISQMDTDGDTDDDDDEGNEYSDDDDMSWKVRRACAKCIEALILSRRDEIVKYLTSFGPLLISRFKEREDNVKWDIMHAYTALLSQIRNLIPNFSAICVPEENGDVKKNACGDVDTVTVKGGVLLRNALSVEQLETLKALDSQIPSLVKAISRLLSTKALKTKQYCFVLLTHLLRAYPGALGDEILHLTAGVSSAMNDRSLNTNVKIDTLTFLSGALCTHTPEKLHAYMDVLVPLIVRAVSEQFYKVAAEALTVTTSLIRVLRPGPSEKGNFDYSPYVDSIYEAIIGKLKATDIDQEVKEKAITAAGLLVATFGDFLKDKLPTCLPIFLDRLRNEMTRLVTVKALTVIVNSPLSISLHSILSDILLLLAEYLRKNHRTLKISTLNLLDSLVTKYKYDGLDGGEMMKVLQETPALISELDLQISQLTLTFLSHLVIAQPIIISSSLSEILAAYVNLLQSSLLQGATLIASLNFVLAVVQAEIPQKPSFEELLDQLTAPAYDNTSLHRQAYRSISACTAVVASASGQQNRCRNLAKKLSEQIVSNDTADGVRLFSLLAIGELGCTCPRTFDKFSPKPEELLVNAFNTTSEEMKTAASYALGRLALGNLEKYLPFLLEQINSQPKRQYLLLHALKEVIGSESGDSRAIEIFRPRIEQIWPVLITHATAAEEGTRNVVAECLGKLCLVHPEQLLQRLKKCVTSPNPFMRATAVTAVKFLIVEQWTAIDDLLQSSMTHFLRTVTDQDLNVRRVALIAFNSAAHNKPRLIRDLLPIFLPSLYSETVVKKELVREVEMGPFKHTVDDGLDLRKAAFECMYTLLETCLERLDIFEFITHMENGLKDQHDIKLLTYLMLARLAVLSPSQVLQRLDSLCEPLKTQIQARTKANAVKQENDKQDELRRAALRVVVALQRIPEADRQQQFADLLAIIRSSSEINTVYQVTIAFIILRHILPSEIVKNYRGSVLDDREVELLMEASDNPVIVYLHGNSFDRSQSNRCGLYNVLADIGFHVLALDYRGYGDSNGSPNENGLIEDAKEIFRYARSHSKSDIYLWGHSIGTAIATAATMEFSEEGSPPTGLILESPFNNLNDVVTHHPYAIPFRWLPWFKKMVLESLERSGLDMNTDYRITKVDCPVLILHAEDDHIIPLRLARKLRDSALAAKRDVTLKEFDASRNFHHKFIYLADELPGILT</sequence>
<dbReference type="Pfam" id="PF12146">
    <property type="entry name" value="Hydrolase_4"/>
    <property type="match status" value="1"/>
</dbReference>
<reference evidence="7 8" key="1">
    <citation type="submission" date="2018-08" db="EMBL/GenBank/DDBJ databases">
        <authorList>
            <person name="Laetsch R D."/>
            <person name="Stevens L."/>
            <person name="Kumar S."/>
            <person name="Blaxter L. M."/>
        </authorList>
    </citation>
    <scope>NUCLEOTIDE SEQUENCE [LARGE SCALE GENOMIC DNA]</scope>
</reference>
<evidence type="ECO:0000313" key="8">
    <source>
        <dbReference type="Proteomes" id="UP000276991"/>
    </source>
</evidence>
<dbReference type="EMBL" id="UPTC01000749">
    <property type="protein sequence ID" value="VBB29965.1"/>
    <property type="molecule type" value="Genomic_DNA"/>
</dbReference>
<keyword evidence="3" id="KW-0833">Ubl conjugation pathway</keyword>
<dbReference type="Gene3D" id="1.25.10.10">
    <property type="entry name" value="Leucine-rich Repeat Variant"/>
    <property type="match status" value="1"/>
</dbReference>
<feature type="compositionally biased region" description="Polar residues" evidence="4">
    <location>
        <begin position="1"/>
        <end position="20"/>
    </location>
</feature>
<protein>
    <recommendedName>
        <fullName evidence="9">Acylglycerol lipase</fullName>
    </recommendedName>
</protein>
<feature type="domain" description="Serine aminopeptidase S33" evidence="6">
    <location>
        <begin position="1338"/>
        <end position="1446"/>
    </location>
</feature>
<dbReference type="Proteomes" id="UP000276991">
    <property type="component" value="Unassembled WGS sequence"/>
</dbReference>
<dbReference type="OrthoDB" id="6260732at2759"/>
<dbReference type="InterPro" id="IPR029058">
    <property type="entry name" value="AB_hydrolase_fold"/>
</dbReference>
<dbReference type="InterPro" id="IPR016024">
    <property type="entry name" value="ARM-type_fold"/>
</dbReference>
<comment type="similarity">
    <text evidence="1">Belongs to the CAND family.</text>
</comment>
<feature type="region of interest" description="Disordered" evidence="4">
    <location>
        <begin position="1"/>
        <end position="22"/>
    </location>
</feature>
<evidence type="ECO:0000256" key="1">
    <source>
        <dbReference type="ARBA" id="ARBA00007657"/>
    </source>
</evidence>
<keyword evidence="8" id="KW-1185">Reference proteome</keyword>
<feature type="region of interest" description="Disordered" evidence="4">
    <location>
        <begin position="336"/>
        <end position="368"/>
    </location>
</feature>
<gene>
    <name evidence="7" type="ORF">NAV_LOCUS4756</name>
</gene>
<dbReference type="PANTHER" id="PTHR12696">
    <property type="entry name" value="TIP120"/>
    <property type="match status" value="1"/>
</dbReference>
<dbReference type="Gene3D" id="3.40.50.1820">
    <property type="entry name" value="alpha/beta hydrolase"/>
    <property type="match status" value="1"/>
</dbReference>
<evidence type="ECO:0000256" key="3">
    <source>
        <dbReference type="ARBA" id="ARBA00022786"/>
    </source>
</evidence>
<evidence type="ECO:0000313" key="7">
    <source>
        <dbReference type="EMBL" id="VBB29965.1"/>
    </source>
</evidence>